<keyword evidence="1" id="KW-0479">Metal-binding</keyword>
<evidence type="ECO:0000256" key="2">
    <source>
        <dbReference type="ARBA" id="ARBA00023008"/>
    </source>
</evidence>
<dbReference type="SUPFAM" id="SSF48056">
    <property type="entry name" value="Di-copper centre-containing domain"/>
    <property type="match status" value="1"/>
</dbReference>
<dbReference type="Proteomes" id="UP000515277">
    <property type="component" value="Chromosome"/>
</dbReference>
<organism evidence="5 6">
    <name type="scientific">Pseudomonas protegens</name>
    <dbReference type="NCBI Taxonomy" id="380021"/>
    <lineage>
        <taxon>Bacteria</taxon>
        <taxon>Pseudomonadati</taxon>
        <taxon>Pseudomonadota</taxon>
        <taxon>Gammaproteobacteria</taxon>
        <taxon>Pseudomonadales</taxon>
        <taxon>Pseudomonadaceae</taxon>
        <taxon>Pseudomonas</taxon>
    </lineage>
</organism>
<evidence type="ECO:0000256" key="1">
    <source>
        <dbReference type="ARBA" id="ARBA00022723"/>
    </source>
</evidence>
<dbReference type="AlphaFoldDB" id="A0A7G7XAD7"/>
<dbReference type="Pfam" id="PF25271">
    <property type="entry name" value="DUF7868"/>
    <property type="match status" value="1"/>
</dbReference>
<dbReference type="InterPro" id="IPR008922">
    <property type="entry name" value="Di-copper_centre_dom_sf"/>
</dbReference>
<name>A0A7G7XAD7_9PSED</name>
<gene>
    <name evidence="5" type="ORF">GGI48_27295</name>
</gene>
<evidence type="ECO:0000313" key="6">
    <source>
        <dbReference type="Proteomes" id="UP000515277"/>
    </source>
</evidence>
<sequence>MVYVRRDVWKLSGDWDPTLLWYARAVGVLRQRSITDRTSWRFLAAIHGFSKSWWTMDGYLKVGEGLPKESEQLLYWNQCQHSNWFFLPWHRGYLASFEQIVRDAVVQLGGPKDWALPYWNYNEGQQSLNLPPCFAAKTLPNNEGPNPLYVENRFGISGDGNVVLNADLIGLGCLDDPKFEGGREGTPPGFGGTAKSLLRSGVTGGLESCPHNVVHTEVGGLDQVRIAPDGSRQTVRGLMSYPNTAALDPIFWLHHANIDRLWQVWLDSPEEHSNPDKSHWYNGPDKLSRPFIVPQVDGEPWQFKVAEVLDTLAPRLNYRYDTTAPAKSRGNRLHQRLQRLGLAADQLQNFSHSGALMAKEPETEVIGANRAPLEIVGHSVQTSVQLDKQGTQQVFNSLKSNLLAVSLTPPDRVFLNLENIRGNSDAVLLEVYVNLPADADPAQHPELRAGVLSLFGVSDASRTDHEHGGHGITEVFEITDIIDALHLGGITSADQLNIRLVSRAAVLAEDQITVARVSLTRLGG</sequence>
<dbReference type="RefSeq" id="WP_179600969.1">
    <property type="nucleotide sequence ID" value="NZ_CP060201.1"/>
</dbReference>
<feature type="domain" description="Tyrosinase copper-binding" evidence="3">
    <location>
        <begin position="81"/>
        <end position="98"/>
    </location>
</feature>
<proteinExistence type="predicted"/>
<evidence type="ECO:0000259" key="3">
    <source>
        <dbReference type="PROSITE" id="PS00497"/>
    </source>
</evidence>
<dbReference type="Pfam" id="PF00264">
    <property type="entry name" value="Tyrosinase"/>
    <property type="match status" value="2"/>
</dbReference>
<dbReference type="PANTHER" id="PTHR11474">
    <property type="entry name" value="TYROSINASE FAMILY MEMBER"/>
    <property type="match status" value="1"/>
</dbReference>
<dbReference type="InterPro" id="IPR050316">
    <property type="entry name" value="Tyrosinase/Hemocyanin"/>
</dbReference>
<dbReference type="InterPro" id="IPR002227">
    <property type="entry name" value="Tyrosinase_Cu-bd"/>
</dbReference>
<feature type="domain" description="Tyrosinase copper-binding" evidence="4">
    <location>
        <begin position="248"/>
        <end position="259"/>
    </location>
</feature>
<dbReference type="InterPro" id="IPR057190">
    <property type="entry name" value="DUF7868"/>
</dbReference>
<dbReference type="GO" id="GO:0046872">
    <property type="term" value="F:metal ion binding"/>
    <property type="evidence" value="ECO:0007669"/>
    <property type="project" value="UniProtKB-KW"/>
</dbReference>
<accession>A0A7G7XAD7</accession>
<dbReference type="PROSITE" id="PS00497">
    <property type="entry name" value="TYROSINASE_1"/>
    <property type="match status" value="1"/>
</dbReference>
<dbReference type="GO" id="GO:0016491">
    <property type="term" value="F:oxidoreductase activity"/>
    <property type="evidence" value="ECO:0007669"/>
    <property type="project" value="InterPro"/>
</dbReference>
<reference evidence="6" key="1">
    <citation type="journal article" date="2020" name="Microbiol. Resour. Announc.">
        <title>Complete genome sequences of four natural Pseudomonas isolates that catabolize a wide range of aromatic compounds relevant to lignin valorization.</title>
        <authorList>
            <person name="Hatmaker E.A."/>
            <person name="Presley G."/>
            <person name="Cannon O."/>
            <person name="Guss A.M."/>
            <person name="Elkins J.G."/>
        </authorList>
    </citation>
    <scope>NUCLEOTIDE SEQUENCE [LARGE SCALE GENOMIC DNA]</scope>
    <source>
        <strain evidence="6">H1F5C</strain>
    </source>
</reference>
<dbReference type="PROSITE" id="PS00498">
    <property type="entry name" value="TYROSINASE_2"/>
    <property type="match status" value="1"/>
</dbReference>
<dbReference type="PANTHER" id="PTHR11474:SF76">
    <property type="entry name" value="SHKT DOMAIN-CONTAINING PROTEIN"/>
    <property type="match status" value="1"/>
</dbReference>
<dbReference type="PRINTS" id="PR00092">
    <property type="entry name" value="TYROSINASE"/>
</dbReference>
<evidence type="ECO:0000313" key="5">
    <source>
        <dbReference type="EMBL" id="QNH76932.1"/>
    </source>
</evidence>
<keyword evidence="2" id="KW-0186">Copper</keyword>
<protein>
    <submittedName>
        <fullName evidence="5">Tyrosinase family protein</fullName>
    </submittedName>
</protein>
<evidence type="ECO:0000259" key="4">
    <source>
        <dbReference type="PROSITE" id="PS00498"/>
    </source>
</evidence>
<dbReference type="Gene3D" id="1.10.1280.10">
    <property type="entry name" value="Di-copper center containing domain from catechol oxidase"/>
    <property type="match status" value="1"/>
</dbReference>
<dbReference type="EMBL" id="CP060201">
    <property type="protein sequence ID" value="QNH76932.1"/>
    <property type="molecule type" value="Genomic_DNA"/>
</dbReference>